<dbReference type="AlphaFoldDB" id="A7GR33"/>
<evidence type="ECO:0000313" key="3">
    <source>
        <dbReference type="Proteomes" id="UP000002300"/>
    </source>
</evidence>
<dbReference type="EMBL" id="CP000764">
    <property type="protein sequence ID" value="ABS22591.1"/>
    <property type="molecule type" value="Genomic_DNA"/>
</dbReference>
<feature type="domain" description="DUF4097" evidence="1">
    <location>
        <begin position="44"/>
        <end position="175"/>
    </location>
</feature>
<proteinExistence type="predicted"/>
<dbReference type="Proteomes" id="UP000002300">
    <property type="component" value="Chromosome"/>
</dbReference>
<dbReference type="Pfam" id="PF13349">
    <property type="entry name" value="DUF4097"/>
    <property type="match status" value="1"/>
</dbReference>
<evidence type="ECO:0000313" key="2">
    <source>
        <dbReference type="EMBL" id="ABS22591.1"/>
    </source>
</evidence>
<gene>
    <name evidence="2" type="ordered locus">Bcer98_2345</name>
</gene>
<dbReference type="eggNOG" id="COG3595">
    <property type="taxonomic scope" value="Bacteria"/>
</dbReference>
<dbReference type="GeneID" id="33897615"/>
<sequence>MKKIMLVAIVCIVVGIIGISQTYSEMVDAAEQKETEKVIKNEAIKNVDIELDAGDIVIQKGKDSSFYVKQSGNIEKQRVSVNEEGDVLGIKGETKEGFLFDFSFLSSGFKATKLTVVVPERTYQEIKMKSSAGEITISEVKSERVEALTLAGDVAMERVSAKTVEGSSKAGEVEINRTNGKVVAKTARGDVKVMDHDAKYDLEANSEAGDIDIRLLEKPQNAVVSGKTYAGEVEIFQTEDRNVIFGDGSVKITGKTAAGDVSIQVN</sequence>
<keyword evidence="3" id="KW-1185">Reference proteome</keyword>
<evidence type="ECO:0000259" key="1">
    <source>
        <dbReference type="Pfam" id="PF13349"/>
    </source>
</evidence>
<dbReference type="STRING" id="315749.Bcer98_2345"/>
<dbReference type="KEGG" id="bcy:Bcer98_2345"/>
<name>A7GR33_BACCN</name>
<dbReference type="OrthoDB" id="2933134at2"/>
<dbReference type="RefSeq" id="WP_012094787.1">
    <property type="nucleotide sequence ID" value="NC_009674.1"/>
</dbReference>
<dbReference type="HOGENOM" id="CLU_090916_0_0_9"/>
<organism evidence="2 3">
    <name type="scientific">Bacillus cytotoxicus (strain DSM 22905 / CIP 110041 / 391-98 / NVH 391-98)</name>
    <dbReference type="NCBI Taxonomy" id="315749"/>
    <lineage>
        <taxon>Bacteria</taxon>
        <taxon>Bacillati</taxon>
        <taxon>Bacillota</taxon>
        <taxon>Bacilli</taxon>
        <taxon>Bacillales</taxon>
        <taxon>Bacillaceae</taxon>
        <taxon>Bacillus</taxon>
        <taxon>Bacillus cereus group</taxon>
    </lineage>
</organism>
<protein>
    <recommendedName>
        <fullName evidence="1">DUF4097 domain-containing protein</fullName>
    </recommendedName>
</protein>
<reference evidence="2 3" key="1">
    <citation type="journal article" date="2008" name="Chem. Biol. Interact.">
        <title>Extending the Bacillus cereus group genomics to putative food-borne pathogens of different toxicity.</title>
        <authorList>
            <person name="Lapidus A."/>
            <person name="Goltsman E."/>
            <person name="Auger S."/>
            <person name="Galleron N."/>
            <person name="Segurens B."/>
            <person name="Dossat C."/>
            <person name="Land M.L."/>
            <person name="Broussolle V."/>
            <person name="Brillard J."/>
            <person name="Guinebretiere M.H."/>
            <person name="Sanchis V."/>
            <person name="Nguen-The C."/>
            <person name="Lereclus D."/>
            <person name="Richardson P."/>
            <person name="Wincker P."/>
            <person name="Weissenbach J."/>
            <person name="Ehrlich S.D."/>
            <person name="Sorokin A."/>
        </authorList>
    </citation>
    <scope>NUCLEOTIDE SEQUENCE [LARGE SCALE GENOMIC DNA]</scope>
    <source>
        <strain evidence="3">DSM 22905 / CIP 110041 / 391-98 / NVH 391-98</strain>
    </source>
</reference>
<accession>A7GR33</accession>
<dbReference type="InterPro" id="IPR025164">
    <property type="entry name" value="Toastrack_DUF4097"/>
</dbReference>